<sequence length="106" mass="11471">MIRHCVFIHFKASVSQAEKDAIFAEIVALKFRLKGLLAVHLGKNVSPETGMDKGYSEGFIVDFADAESRDTYLADADHQKTGAKIVAAAQGGTDGVLVYDLEIKTV</sequence>
<evidence type="ECO:0000313" key="3">
    <source>
        <dbReference type="Proteomes" id="UP000531231"/>
    </source>
</evidence>
<gene>
    <name evidence="2" type="ORF">HNQ68_001638</name>
</gene>
<dbReference type="SUPFAM" id="SSF54909">
    <property type="entry name" value="Dimeric alpha+beta barrel"/>
    <property type="match status" value="1"/>
</dbReference>
<dbReference type="Pfam" id="PF07876">
    <property type="entry name" value="Dabb"/>
    <property type="match status" value="1"/>
</dbReference>
<dbReference type="AlphaFoldDB" id="A0A7W8AIQ3"/>
<name>A0A7W8AIQ3_9HYPH</name>
<comment type="caution">
    <text evidence="2">The sequence shown here is derived from an EMBL/GenBank/DDBJ whole genome shotgun (WGS) entry which is preliminary data.</text>
</comment>
<dbReference type="SMART" id="SM00886">
    <property type="entry name" value="Dabb"/>
    <property type="match status" value="1"/>
</dbReference>
<dbReference type="Gene3D" id="3.30.70.100">
    <property type="match status" value="1"/>
</dbReference>
<dbReference type="InterPro" id="IPR011008">
    <property type="entry name" value="Dimeric_a/b-barrel"/>
</dbReference>
<dbReference type="EMBL" id="JACHIL010000002">
    <property type="protein sequence ID" value="MBB5091114.1"/>
    <property type="molecule type" value="Genomic_DNA"/>
</dbReference>
<dbReference type="PROSITE" id="PS51502">
    <property type="entry name" value="S_R_A_B_BARREL"/>
    <property type="match status" value="1"/>
</dbReference>
<evidence type="ECO:0000259" key="1">
    <source>
        <dbReference type="PROSITE" id="PS51502"/>
    </source>
</evidence>
<keyword evidence="3" id="KW-1185">Reference proteome</keyword>
<proteinExistence type="predicted"/>
<dbReference type="InterPro" id="IPR013097">
    <property type="entry name" value="Dabb"/>
</dbReference>
<organism evidence="2 3">
    <name type="scientific">Pseudochrobactrum saccharolyticum</name>
    <dbReference type="NCBI Taxonomy" id="354352"/>
    <lineage>
        <taxon>Bacteria</taxon>
        <taxon>Pseudomonadati</taxon>
        <taxon>Pseudomonadota</taxon>
        <taxon>Alphaproteobacteria</taxon>
        <taxon>Hyphomicrobiales</taxon>
        <taxon>Brucellaceae</taxon>
        <taxon>Pseudochrobactrum</taxon>
    </lineage>
</organism>
<feature type="domain" description="Stress-response A/B barrel" evidence="1">
    <location>
        <begin position="2"/>
        <end position="101"/>
    </location>
</feature>
<protein>
    <recommendedName>
        <fullName evidence="1">Stress-response A/B barrel domain-containing protein</fullName>
    </recommendedName>
</protein>
<accession>A0A7W8AIQ3</accession>
<dbReference type="Proteomes" id="UP000531231">
    <property type="component" value="Unassembled WGS sequence"/>
</dbReference>
<dbReference type="RefSeq" id="WP_151159079.1">
    <property type="nucleotide sequence ID" value="NZ_JACHIL010000002.1"/>
</dbReference>
<reference evidence="2 3" key="1">
    <citation type="submission" date="2020-08" db="EMBL/GenBank/DDBJ databases">
        <title>Genomic Encyclopedia of Type Strains, Phase IV (KMG-IV): sequencing the most valuable type-strain genomes for metagenomic binning, comparative biology and taxonomic classification.</title>
        <authorList>
            <person name="Goeker M."/>
        </authorList>
    </citation>
    <scope>NUCLEOTIDE SEQUENCE [LARGE SCALE GENOMIC DNA]</scope>
    <source>
        <strain evidence="2 3">DSM 25620</strain>
    </source>
</reference>
<evidence type="ECO:0000313" key="2">
    <source>
        <dbReference type="EMBL" id="MBB5091114.1"/>
    </source>
</evidence>